<protein>
    <submittedName>
        <fullName evidence="1">Uncharacterized protein</fullName>
    </submittedName>
</protein>
<gene>
    <name evidence="1" type="ORF">NMK_2188</name>
</gene>
<sequence>MMTTAYDVPGVLKKHGNLNAYVVRDEGGGCTLLECVQWYQPEDLGDGLMATRQGQKLWVANYFVRAMPNVGVRYVVKDDHTLGYLYYAQPTLMGVLFGSAIKGGHDSKNGPVSILPGHTKLRPATVEDFATFRVQVPPDFPVSQDH</sequence>
<comment type="caution">
    <text evidence="1">The sequence shown here is derived from an EMBL/GenBank/DDBJ whole genome shotgun (WGS) entry which is preliminary data.</text>
</comment>
<evidence type="ECO:0000313" key="1">
    <source>
        <dbReference type="EMBL" id="GBG14589.1"/>
    </source>
</evidence>
<keyword evidence="2" id="KW-1185">Reference proteome</keyword>
<proteinExistence type="predicted"/>
<dbReference type="EMBL" id="BDOQ01000008">
    <property type="protein sequence ID" value="GBG14589.1"/>
    <property type="molecule type" value="Genomic_DNA"/>
</dbReference>
<organism evidence="1 2">
    <name type="scientific">Novimethylophilus kurashikiensis</name>
    <dbReference type="NCBI Taxonomy" id="1825523"/>
    <lineage>
        <taxon>Bacteria</taxon>
        <taxon>Pseudomonadati</taxon>
        <taxon>Pseudomonadota</taxon>
        <taxon>Betaproteobacteria</taxon>
        <taxon>Nitrosomonadales</taxon>
        <taxon>Methylophilaceae</taxon>
        <taxon>Novimethylophilus</taxon>
    </lineage>
</organism>
<name>A0A2R5F9U2_9PROT</name>
<reference evidence="1 2" key="1">
    <citation type="journal article" date="2018" name="Environ. Microbiol.">
        <title>Isolation and genomic characterization of Novimethylophilus kurashikiensis gen. nov. sp. nov., a new lanthanide-dependent methylotrophic species of Methylophilaceae.</title>
        <authorList>
            <person name="Lv H."/>
            <person name="Sahin N."/>
            <person name="Tani A."/>
        </authorList>
    </citation>
    <scope>NUCLEOTIDE SEQUENCE [LARGE SCALE GENOMIC DNA]</scope>
    <source>
        <strain evidence="1 2">La2-4</strain>
    </source>
</reference>
<dbReference type="Proteomes" id="UP000245081">
    <property type="component" value="Unassembled WGS sequence"/>
</dbReference>
<accession>A0A2R5F9U2</accession>
<evidence type="ECO:0000313" key="2">
    <source>
        <dbReference type="Proteomes" id="UP000245081"/>
    </source>
</evidence>
<dbReference type="AlphaFoldDB" id="A0A2R5F9U2"/>